<protein>
    <submittedName>
        <fullName evidence="2">TraB/GumN family protein</fullName>
    </submittedName>
</protein>
<dbReference type="PANTHER" id="PTHR40590:SF1">
    <property type="entry name" value="CYTOPLASMIC PROTEIN"/>
    <property type="match status" value="1"/>
</dbReference>
<evidence type="ECO:0000313" key="2">
    <source>
        <dbReference type="EMBL" id="NGP19130.1"/>
    </source>
</evidence>
<feature type="signal peptide" evidence="1">
    <location>
        <begin position="1"/>
        <end position="22"/>
    </location>
</feature>
<organism evidence="2 3">
    <name type="scientific">Devosia aurantiaca</name>
    <dbReference type="NCBI Taxonomy" id="2714858"/>
    <lineage>
        <taxon>Bacteria</taxon>
        <taxon>Pseudomonadati</taxon>
        <taxon>Pseudomonadota</taxon>
        <taxon>Alphaproteobacteria</taxon>
        <taxon>Hyphomicrobiales</taxon>
        <taxon>Devosiaceae</taxon>
        <taxon>Devosia</taxon>
    </lineage>
</organism>
<comment type="caution">
    <text evidence="2">The sequence shown here is derived from an EMBL/GenBank/DDBJ whole genome shotgun (WGS) entry which is preliminary data.</text>
</comment>
<evidence type="ECO:0000313" key="3">
    <source>
        <dbReference type="Proteomes" id="UP000474802"/>
    </source>
</evidence>
<dbReference type="Proteomes" id="UP000474802">
    <property type="component" value="Unassembled WGS sequence"/>
</dbReference>
<keyword evidence="1" id="KW-0732">Signal</keyword>
<sequence>MLIRHLVLSLTALMMTASGVVAAPALWKVSDADSSIWLFGSVHLLPPDLDWRSARLDKVLSKADRVYFETDVSIEAQMRITPMTFDLAYNKDGKLLSETIGPKLTARVRQAAEEYAIPMPLLLTMRPWMAATTLSIGPLTESGYDPLLGVEAVLGAAVPEERIGFLETPEQQIGFLASGDDQEQIAMLEATLDTLDVMESDLGSMVDAWMAGTPEVLGEVFMSQMGDYDEGMVTRLIDDRNRDWVEQIDAMLKRNEKALLVVGAAHLVDKISVVSLLEERGYISERVQ</sequence>
<feature type="chain" id="PRO_5026951548" evidence="1">
    <location>
        <begin position="23"/>
        <end position="288"/>
    </location>
</feature>
<dbReference type="EMBL" id="JAALFG010000004">
    <property type="protein sequence ID" value="NGP19130.1"/>
    <property type="molecule type" value="Genomic_DNA"/>
</dbReference>
<dbReference type="RefSeq" id="WP_164535370.1">
    <property type="nucleotide sequence ID" value="NZ_JAALFG010000004.1"/>
</dbReference>
<dbReference type="AlphaFoldDB" id="A0A6M1SPT3"/>
<reference evidence="2 3" key="1">
    <citation type="submission" date="2020-02" db="EMBL/GenBank/DDBJ databases">
        <authorList>
            <person name="Khan S.A."/>
            <person name="Jeon C.O."/>
            <person name="Chun B.H."/>
        </authorList>
    </citation>
    <scope>NUCLEOTIDE SEQUENCE [LARGE SCALE GENOMIC DNA]</scope>
    <source>
        <strain evidence="2 3">H239</strain>
    </source>
</reference>
<gene>
    <name evidence="2" type="ORF">G5575_17125</name>
</gene>
<dbReference type="InterPro" id="IPR047111">
    <property type="entry name" value="YbaP-like"/>
</dbReference>
<dbReference type="CDD" id="cd14789">
    <property type="entry name" value="Tiki"/>
    <property type="match status" value="1"/>
</dbReference>
<proteinExistence type="predicted"/>
<reference evidence="2 3" key="2">
    <citation type="submission" date="2020-03" db="EMBL/GenBank/DDBJ databases">
        <title>Devosia chinhatensis sp. nov., isolated from a hexachlorocyclohexane (HCH) dump site in India.</title>
        <authorList>
            <person name="Kumar M."/>
            <person name="Lal R."/>
        </authorList>
    </citation>
    <scope>NUCLEOTIDE SEQUENCE [LARGE SCALE GENOMIC DNA]</scope>
    <source>
        <strain evidence="2 3">H239</strain>
    </source>
</reference>
<evidence type="ECO:0000256" key="1">
    <source>
        <dbReference type="SAM" id="SignalP"/>
    </source>
</evidence>
<dbReference type="InterPro" id="IPR002816">
    <property type="entry name" value="TraB/PrgY/GumN_fam"/>
</dbReference>
<dbReference type="Pfam" id="PF01963">
    <property type="entry name" value="TraB_PrgY_gumN"/>
    <property type="match status" value="1"/>
</dbReference>
<name>A0A6M1SPT3_9HYPH</name>
<dbReference type="PANTHER" id="PTHR40590">
    <property type="entry name" value="CYTOPLASMIC PROTEIN-RELATED"/>
    <property type="match status" value="1"/>
</dbReference>
<accession>A0A6M1SPT3</accession>
<keyword evidence="3" id="KW-1185">Reference proteome</keyword>